<sequence>MDEARLHEVRESADRFDVLDVDGAFAGFVITFAPGAAYDSVNYRWFAARHERFYYLDRIVLHEGFRRRGLGGQVYDEIERIAAPYTRLALEVNLVPRNDASLAFHAARGYREVGRLGDDEHLVAMLEKPL</sequence>
<name>A0A975SXQ6_9ACTN</name>
<reference evidence="2" key="1">
    <citation type="submission" date="2021-06" db="EMBL/GenBank/DDBJ databases">
        <title>Complete genome sequence of Nocardioides sp. G188.</title>
        <authorList>
            <person name="Im W.-T."/>
        </authorList>
    </citation>
    <scope>NUCLEOTIDE SEQUENCE</scope>
    <source>
        <strain evidence="2">G188</strain>
    </source>
</reference>
<evidence type="ECO:0000313" key="3">
    <source>
        <dbReference type="Proteomes" id="UP000683575"/>
    </source>
</evidence>
<dbReference type="EC" id="2.3.1.-" evidence="2"/>
<dbReference type="InterPro" id="IPR000182">
    <property type="entry name" value="GNAT_dom"/>
</dbReference>
<evidence type="ECO:0000259" key="1">
    <source>
        <dbReference type="PROSITE" id="PS51186"/>
    </source>
</evidence>
<dbReference type="Pfam" id="PF00583">
    <property type="entry name" value="Acetyltransf_1"/>
    <property type="match status" value="1"/>
</dbReference>
<dbReference type="KEGG" id="nps:KRR39_21340"/>
<dbReference type="Proteomes" id="UP000683575">
    <property type="component" value="Chromosome"/>
</dbReference>
<keyword evidence="2" id="KW-0808">Transferase</keyword>
<dbReference type="PIRSF" id="PIRSF028520">
    <property type="entry name" value="UCP028520"/>
    <property type="match status" value="1"/>
</dbReference>
<proteinExistence type="predicted"/>
<keyword evidence="3" id="KW-1185">Reference proteome</keyword>
<evidence type="ECO:0000313" key="2">
    <source>
        <dbReference type="EMBL" id="QWZ07888.1"/>
    </source>
</evidence>
<dbReference type="GO" id="GO:0016747">
    <property type="term" value="F:acyltransferase activity, transferring groups other than amino-acyl groups"/>
    <property type="evidence" value="ECO:0007669"/>
    <property type="project" value="InterPro"/>
</dbReference>
<gene>
    <name evidence="2" type="ORF">KRR39_21340</name>
</gene>
<dbReference type="PROSITE" id="PS51186">
    <property type="entry name" value="GNAT"/>
    <property type="match status" value="1"/>
</dbReference>
<dbReference type="InterPro" id="IPR016890">
    <property type="entry name" value="UCP028520"/>
</dbReference>
<accession>A0A975SXQ6</accession>
<dbReference type="EMBL" id="CP077062">
    <property type="protein sequence ID" value="QWZ07888.1"/>
    <property type="molecule type" value="Genomic_DNA"/>
</dbReference>
<keyword evidence="2" id="KW-0012">Acyltransferase</keyword>
<dbReference type="AlphaFoldDB" id="A0A975SXQ6"/>
<protein>
    <submittedName>
        <fullName evidence="2">GNAT family N-acetyltransferase</fullName>
        <ecNumber evidence="2">2.3.1.-</ecNumber>
    </submittedName>
</protein>
<feature type="domain" description="N-acetyltransferase" evidence="1">
    <location>
        <begin position="1"/>
        <end position="130"/>
    </location>
</feature>
<organism evidence="2 3">
    <name type="scientific">Nocardioides panacis</name>
    <dbReference type="NCBI Taxonomy" id="2849501"/>
    <lineage>
        <taxon>Bacteria</taxon>
        <taxon>Bacillati</taxon>
        <taxon>Actinomycetota</taxon>
        <taxon>Actinomycetes</taxon>
        <taxon>Propionibacteriales</taxon>
        <taxon>Nocardioidaceae</taxon>
        <taxon>Nocardioides</taxon>
    </lineage>
</organism>
<dbReference type="CDD" id="cd04301">
    <property type="entry name" value="NAT_SF"/>
    <property type="match status" value="1"/>
</dbReference>